<dbReference type="Pfam" id="PF00877">
    <property type="entry name" value="NLPC_P60"/>
    <property type="match status" value="1"/>
</dbReference>
<dbReference type="InterPro" id="IPR051202">
    <property type="entry name" value="Peptidase_C40"/>
</dbReference>
<evidence type="ECO:0000256" key="2">
    <source>
        <dbReference type="ARBA" id="ARBA00022670"/>
    </source>
</evidence>
<comment type="similarity">
    <text evidence="1">Belongs to the peptidase C40 family.</text>
</comment>
<reference evidence="7" key="1">
    <citation type="submission" date="2020-11" db="EMBL/GenBank/DDBJ databases">
        <title>Isolation and identification of active actinomycetes.</title>
        <authorList>
            <person name="Yu B."/>
        </authorList>
    </citation>
    <scope>NUCLEOTIDE SEQUENCE</scope>
    <source>
        <strain evidence="7">NEAU-YB345</strain>
    </source>
</reference>
<keyword evidence="4" id="KW-0788">Thiol protease</keyword>
<dbReference type="SUPFAM" id="SSF54001">
    <property type="entry name" value="Cysteine proteinases"/>
    <property type="match status" value="1"/>
</dbReference>
<gene>
    <name evidence="7" type="ORF">I2501_25650</name>
</gene>
<evidence type="ECO:0000313" key="8">
    <source>
        <dbReference type="Proteomes" id="UP000657385"/>
    </source>
</evidence>
<protein>
    <submittedName>
        <fullName evidence="7">C40 family peptidase</fullName>
    </submittedName>
</protein>
<evidence type="ECO:0000259" key="6">
    <source>
        <dbReference type="PROSITE" id="PS51935"/>
    </source>
</evidence>
<name>A0A931B773_9ACTN</name>
<evidence type="ECO:0000256" key="1">
    <source>
        <dbReference type="ARBA" id="ARBA00007074"/>
    </source>
</evidence>
<sequence length="296" mass="31201">MSTAFAELDTTGCTCVHCRAHSARTAPAAPKPPATPHMGPLARAAATTAMLAVGGGAALISAPAAHAEPAPAHAGWDGSRYWFRANGEWRWTSHYDIYLRHSSGGGSGSGTAATGGGIRQGWDGHRYWFRKNGEWRWTTHYAIYLAHIGTGHPSPSPTPTPTPNPSPAPAPGPSVGNLEAAIGYAEAQLGKPYVWGGNGPYGFDCSGLVQQAYRRAGISLPRVAADQYRATSPITASQLRRGDLVFWSSSSRASGIHHVAIYLGGGRYIEAPHPGADVRISVLSTGYYPTQFGRVS</sequence>
<evidence type="ECO:0000256" key="5">
    <source>
        <dbReference type="SAM" id="MobiDB-lite"/>
    </source>
</evidence>
<dbReference type="InterPro" id="IPR038765">
    <property type="entry name" value="Papain-like_cys_pep_sf"/>
</dbReference>
<dbReference type="Gene3D" id="3.90.1720.10">
    <property type="entry name" value="endopeptidase domain like (from Nostoc punctiforme)"/>
    <property type="match status" value="1"/>
</dbReference>
<dbReference type="EMBL" id="JADPRT010000011">
    <property type="protein sequence ID" value="MBF9071411.1"/>
    <property type="molecule type" value="Genomic_DNA"/>
</dbReference>
<dbReference type="PANTHER" id="PTHR47053">
    <property type="entry name" value="MUREIN DD-ENDOPEPTIDASE MEPH-RELATED"/>
    <property type="match status" value="1"/>
</dbReference>
<keyword evidence="2" id="KW-0645">Protease</keyword>
<keyword evidence="8" id="KW-1185">Reference proteome</keyword>
<proteinExistence type="inferred from homology"/>
<dbReference type="GO" id="GO:0006508">
    <property type="term" value="P:proteolysis"/>
    <property type="evidence" value="ECO:0007669"/>
    <property type="project" value="UniProtKB-KW"/>
</dbReference>
<evidence type="ECO:0000256" key="3">
    <source>
        <dbReference type="ARBA" id="ARBA00022801"/>
    </source>
</evidence>
<comment type="caution">
    <text evidence="7">The sequence shown here is derived from an EMBL/GenBank/DDBJ whole genome shotgun (WGS) entry which is preliminary data.</text>
</comment>
<organism evidence="7 8">
    <name type="scientific">Streptacidiphilus fuscans</name>
    <dbReference type="NCBI Taxonomy" id="2789292"/>
    <lineage>
        <taxon>Bacteria</taxon>
        <taxon>Bacillati</taxon>
        <taxon>Actinomycetota</taxon>
        <taxon>Actinomycetes</taxon>
        <taxon>Kitasatosporales</taxon>
        <taxon>Streptomycetaceae</taxon>
        <taxon>Streptacidiphilus</taxon>
    </lineage>
</organism>
<feature type="region of interest" description="Disordered" evidence="5">
    <location>
        <begin position="152"/>
        <end position="177"/>
    </location>
</feature>
<dbReference type="Proteomes" id="UP000657385">
    <property type="component" value="Unassembled WGS sequence"/>
</dbReference>
<dbReference type="GO" id="GO:0008234">
    <property type="term" value="F:cysteine-type peptidase activity"/>
    <property type="evidence" value="ECO:0007669"/>
    <property type="project" value="UniProtKB-KW"/>
</dbReference>
<dbReference type="PROSITE" id="PS51935">
    <property type="entry name" value="NLPC_P60"/>
    <property type="match status" value="1"/>
</dbReference>
<evidence type="ECO:0000256" key="4">
    <source>
        <dbReference type="ARBA" id="ARBA00022807"/>
    </source>
</evidence>
<feature type="compositionally biased region" description="Pro residues" evidence="5">
    <location>
        <begin position="154"/>
        <end position="172"/>
    </location>
</feature>
<dbReference type="PANTHER" id="PTHR47053:SF1">
    <property type="entry name" value="MUREIN DD-ENDOPEPTIDASE MEPH-RELATED"/>
    <property type="match status" value="1"/>
</dbReference>
<feature type="domain" description="NlpC/P60" evidence="6">
    <location>
        <begin position="175"/>
        <end position="296"/>
    </location>
</feature>
<evidence type="ECO:0000313" key="7">
    <source>
        <dbReference type="EMBL" id="MBF9071411.1"/>
    </source>
</evidence>
<dbReference type="AlphaFoldDB" id="A0A931B773"/>
<keyword evidence="3" id="KW-0378">Hydrolase</keyword>
<dbReference type="RefSeq" id="WP_196196554.1">
    <property type="nucleotide sequence ID" value="NZ_JADPRT010000011.1"/>
</dbReference>
<dbReference type="InterPro" id="IPR000064">
    <property type="entry name" value="NLP_P60_dom"/>
</dbReference>
<accession>A0A931B773</accession>